<organism evidence="1">
    <name type="scientific">Enterobacter hormaechei</name>
    <dbReference type="NCBI Taxonomy" id="158836"/>
    <lineage>
        <taxon>Bacteria</taxon>
        <taxon>Pseudomonadati</taxon>
        <taxon>Pseudomonadota</taxon>
        <taxon>Gammaproteobacteria</taxon>
        <taxon>Enterobacterales</taxon>
        <taxon>Enterobacteriaceae</taxon>
        <taxon>Enterobacter</taxon>
        <taxon>Enterobacter cloacae complex</taxon>
    </lineage>
</organism>
<name>A0A6G4LNT6_9ENTR</name>
<sequence length="78" mass="8826">MKDLIIEYRDGKFVQLAIDGVAMKTVTSIQFSHTVGENVPTLTFSGHVWPEHGKGAQKLEQVDKQTSWHDEAKQIMNE</sequence>
<gene>
    <name evidence="1" type="ORF">G5638_23580</name>
</gene>
<evidence type="ECO:0000313" key="1">
    <source>
        <dbReference type="EMBL" id="NGE62087.1"/>
    </source>
</evidence>
<proteinExistence type="predicted"/>
<dbReference type="AlphaFoldDB" id="A0A6G4LNT6"/>
<reference evidence="1" key="1">
    <citation type="submission" date="2020-02" db="EMBL/GenBank/DDBJ databases">
        <title>WGS of Carbapenem-Resistant Entrobacteriaceae.</title>
        <authorList>
            <person name="Tokajian S."/>
            <person name="El Chaar M."/>
            <person name="El Khoury M."/>
        </authorList>
    </citation>
    <scope>NUCLEOTIDE SEQUENCE</scope>
    <source>
        <strain evidence="1">EHM_24</strain>
    </source>
</reference>
<comment type="caution">
    <text evidence="1">The sequence shown here is derived from an EMBL/GenBank/DDBJ whole genome shotgun (WGS) entry which is preliminary data.</text>
</comment>
<dbReference type="RefSeq" id="WP_059468687.1">
    <property type="nucleotide sequence ID" value="NZ_CAIZVH010000003.1"/>
</dbReference>
<dbReference type="EMBL" id="JAAJSZ010000024">
    <property type="protein sequence ID" value="NGE62087.1"/>
    <property type="molecule type" value="Genomic_DNA"/>
</dbReference>
<accession>A0A6G4LNT6</accession>
<protein>
    <submittedName>
        <fullName evidence="1">Uncharacterized protein</fullName>
    </submittedName>
</protein>